<evidence type="ECO:0000256" key="1">
    <source>
        <dbReference type="ARBA" id="ARBA00008069"/>
    </source>
</evidence>
<feature type="active site" description="Charge relay system" evidence="7">
    <location>
        <position position="114"/>
    </location>
</feature>
<dbReference type="InterPro" id="IPR000120">
    <property type="entry name" value="Amidase"/>
</dbReference>
<evidence type="ECO:0000256" key="3">
    <source>
        <dbReference type="ARBA" id="ARBA00022741"/>
    </source>
</evidence>
<dbReference type="Gene3D" id="3.90.1300.10">
    <property type="entry name" value="Amidase signature (AS) domain"/>
    <property type="match status" value="1"/>
</dbReference>
<dbReference type="GO" id="GO:0070681">
    <property type="term" value="P:glutaminyl-tRNAGln biosynthesis via transamidation"/>
    <property type="evidence" value="ECO:0007669"/>
    <property type="project" value="UniProtKB-UniRule"/>
</dbReference>
<dbReference type="InterPro" id="IPR020556">
    <property type="entry name" value="Amidase_CS"/>
</dbReference>
<dbReference type="EC" id="6.3.5.7" evidence="7"/>
<dbReference type="PANTHER" id="PTHR11895:SF7">
    <property type="entry name" value="GLUTAMYL-TRNA(GLN) AMIDOTRANSFERASE SUBUNIT A, MITOCHONDRIAL"/>
    <property type="match status" value="1"/>
</dbReference>
<evidence type="ECO:0000256" key="5">
    <source>
        <dbReference type="ARBA" id="ARBA00022917"/>
    </source>
</evidence>
<keyword evidence="10" id="KW-1185">Reference proteome</keyword>
<comment type="catalytic activity">
    <reaction evidence="6 7">
        <text>L-glutamyl-tRNA(Gln) + L-glutamine + ATP + H2O = L-glutaminyl-tRNA(Gln) + L-glutamate + ADP + phosphate + H(+)</text>
        <dbReference type="Rhea" id="RHEA:17521"/>
        <dbReference type="Rhea" id="RHEA-COMP:9681"/>
        <dbReference type="Rhea" id="RHEA-COMP:9684"/>
        <dbReference type="ChEBI" id="CHEBI:15377"/>
        <dbReference type="ChEBI" id="CHEBI:15378"/>
        <dbReference type="ChEBI" id="CHEBI:29985"/>
        <dbReference type="ChEBI" id="CHEBI:30616"/>
        <dbReference type="ChEBI" id="CHEBI:43474"/>
        <dbReference type="ChEBI" id="CHEBI:58359"/>
        <dbReference type="ChEBI" id="CHEBI:78520"/>
        <dbReference type="ChEBI" id="CHEBI:78521"/>
        <dbReference type="ChEBI" id="CHEBI:456216"/>
        <dbReference type="EC" id="6.3.5.7"/>
    </reaction>
</comment>
<dbReference type="Pfam" id="PF01425">
    <property type="entry name" value="Amidase"/>
    <property type="match status" value="1"/>
</dbReference>
<keyword evidence="3 7" id="KW-0547">Nucleotide-binding</keyword>
<proteinExistence type="inferred from homology"/>
<dbReference type="Proteomes" id="UP001152885">
    <property type="component" value="Unassembled WGS sequence"/>
</dbReference>
<dbReference type="InterPro" id="IPR036928">
    <property type="entry name" value="AS_sf"/>
</dbReference>
<organism evidence="9 10">
    <name type="scientific">Candida verbasci</name>
    <dbReference type="NCBI Taxonomy" id="1227364"/>
    <lineage>
        <taxon>Eukaryota</taxon>
        <taxon>Fungi</taxon>
        <taxon>Dikarya</taxon>
        <taxon>Ascomycota</taxon>
        <taxon>Saccharomycotina</taxon>
        <taxon>Pichiomycetes</taxon>
        <taxon>Debaryomycetaceae</taxon>
        <taxon>Candida/Lodderomyces clade</taxon>
        <taxon>Candida</taxon>
    </lineage>
</organism>
<dbReference type="GO" id="GO:0030956">
    <property type="term" value="C:glutamyl-tRNA(Gln) amidotransferase complex"/>
    <property type="evidence" value="ECO:0007669"/>
    <property type="project" value="UniProtKB-UniRule"/>
</dbReference>
<sequence>MKRHIVKNVQDSILNKCSYRKNNGGLLSGLKYTCKDNIVTGNLSGGILTTASSNVLKNYQSPFNAEVVKLLYDSGAELSGKVNLDEFGMGSSGLNSAPGPTLNPIYPGKIAGGSSSGSAASVAADLCDFSIGSDTGGSIRLPASYCNVIGFKPTYGRISRWGLIPYAQTLDTIGILSKKIDTIKHVYSVLNMYDEKDPTSLPEELRKETPETNKERLIIGIPEEFILEDISIDVKNTFKQFILKLINLGHVVKTISITSIKKALPTYYTLATAEAASNLSRYDGTRYGSTNDYDKLDQNIIFRNRSEFFGKEVKRRIILGNYTLSSSSGDHYLKSTLLRKQLAKEFSKNFNNKHVLFQDEQFQDKCDLLISPTAMSKAPDYETFEKRESENILNSYINDVLTVPASLVGLPTISIPINGIGIQIMGQFGDDKLVLHTAEDVINNF</sequence>
<dbReference type="OrthoDB" id="421993at2759"/>
<evidence type="ECO:0000259" key="8">
    <source>
        <dbReference type="Pfam" id="PF01425"/>
    </source>
</evidence>
<comment type="function">
    <text evidence="7">Allows the formation of correctly charged Gln-tRNA(Gln) through the transamidation of misacylated Glu-tRNA(Gln) in the mitochondria. The reaction takes place in the presence of glutamine and ATP through an activated gamma-phospho-Glu-tRNA(Gln).</text>
</comment>
<comment type="subunit">
    <text evidence="7">Subunit of the heterotrimeric GatFAB amidotransferase (AdT) complex, composed of A, B and F subunits.</text>
</comment>
<dbReference type="GO" id="GO:0005739">
    <property type="term" value="C:mitochondrion"/>
    <property type="evidence" value="ECO:0007669"/>
    <property type="project" value="UniProtKB-SubCell"/>
</dbReference>
<name>A0A9W4U025_9ASCO</name>
<dbReference type="InterPro" id="IPR023631">
    <property type="entry name" value="Amidase_dom"/>
</dbReference>
<feature type="active site" description="Acyl-ester intermediate" evidence="7">
    <location>
        <position position="138"/>
    </location>
</feature>
<dbReference type="PANTHER" id="PTHR11895">
    <property type="entry name" value="TRANSAMIDASE"/>
    <property type="match status" value="1"/>
</dbReference>
<keyword evidence="7" id="KW-0496">Mitochondrion</keyword>
<dbReference type="HAMAP" id="MF_00120">
    <property type="entry name" value="GatA"/>
    <property type="match status" value="1"/>
</dbReference>
<dbReference type="GO" id="GO:0005524">
    <property type="term" value="F:ATP binding"/>
    <property type="evidence" value="ECO:0007669"/>
    <property type="project" value="UniProtKB-KW"/>
</dbReference>
<keyword evidence="5 7" id="KW-0648">Protein biosynthesis</keyword>
<comment type="subcellular location">
    <subcellularLocation>
        <location evidence="7">Mitochondrion</location>
    </subcellularLocation>
</comment>
<dbReference type="AlphaFoldDB" id="A0A9W4U025"/>
<evidence type="ECO:0000256" key="4">
    <source>
        <dbReference type="ARBA" id="ARBA00022840"/>
    </source>
</evidence>
<feature type="active site" description="Charge relay system" evidence="7">
    <location>
        <position position="35"/>
    </location>
</feature>
<dbReference type="EMBL" id="CANTUO010000005">
    <property type="protein sequence ID" value="CAI5759699.1"/>
    <property type="molecule type" value="Genomic_DNA"/>
</dbReference>
<evidence type="ECO:0000313" key="10">
    <source>
        <dbReference type="Proteomes" id="UP001152885"/>
    </source>
</evidence>
<dbReference type="GO" id="GO:0032543">
    <property type="term" value="P:mitochondrial translation"/>
    <property type="evidence" value="ECO:0007669"/>
    <property type="project" value="UniProtKB-UniRule"/>
</dbReference>
<reference evidence="9" key="1">
    <citation type="submission" date="2022-12" db="EMBL/GenBank/DDBJ databases">
        <authorList>
            <person name="Brejova B."/>
        </authorList>
    </citation>
    <scope>NUCLEOTIDE SEQUENCE</scope>
</reference>
<protein>
    <recommendedName>
        <fullName evidence="7">Glutamyl-tRNA(Gln) amidotransferase subunit A, mitochondrial</fullName>
        <shortName evidence="7">Glu-AdT subunit A</shortName>
        <ecNumber evidence="7">6.3.5.7</ecNumber>
    </recommendedName>
</protein>
<keyword evidence="2 7" id="KW-0436">Ligase</keyword>
<dbReference type="SUPFAM" id="SSF75304">
    <property type="entry name" value="Amidase signature (AS) enzymes"/>
    <property type="match status" value="1"/>
</dbReference>
<feature type="domain" description="Amidase" evidence="8">
    <location>
        <begin position="21"/>
        <end position="435"/>
    </location>
</feature>
<evidence type="ECO:0000256" key="6">
    <source>
        <dbReference type="ARBA" id="ARBA00047407"/>
    </source>
</evidence>
<comment type="caution">
    <text evidence="9">The sequence shown here is derived from an EMBL/GenBank/DDBJ whole genome shotgun (WGS) entry which is preliminary data.</text>
</comment>
<keyword evidence="4 7" id="KW-0067">ATP-binding</keyword>
<gene>
    <name evidence="7" type="primary">HER2</name>
    <name evidence="9" type="ORF">CANVERA_P4210</name>
</gene>
<accession>A0A9W4U025</accession>
<comment type="similarity">
    <text evidence="1 7">Belongs to the amidase family. GatA subfamily.</text>
</comment>
<evidence type="ECO:0000256" key="2">
    <source>
        <dbReference type="ARBA" id="ARBA00022598"/>
    </source>
</evidence>
<dbReference type="InterPro" id="IPR004412">
    <property type="entry name" value="GatA"/>
</dbReference>
<dbReference type="GO" id="GO:0050567">
    <property type="term" value="F:glutaminyl-tRNA synthase (glutamine-hydrolyzing) activity"/>
    <property type="evidence" value="ECO:0007669"/>
    <property type="project" value="UniProtKB-UniRule"/>
</dbReference>
<dbReference type="PROSITE" id="PS00571">
    <property type="entry name" value="AMIDASES"/>
    <property type="match status" value="1"/>
</dbReference>
<evidence type="ECO:0000313" key="9">
    <source>
        <dbReference type="EMBL" id="CAI5759699.1"/>
    </source>
</evidence>
<evidence type="ECO:0000256" key="7">
    <source>
        <dbReference type="HAMAP-Rule" id="MF_03150"/>
    </source>
</evidence>